<dbReference type="GO" id="GO:0005634">
    <property type="term" value="C:nucleus"/>
    <property type="evidence" value="ECO:0007669"/>
    <property type="project" value="TreeGrafter"/>
</dbReference>
<feature type="region of interest" description="Disordered" evidence="3">
    <location>
        <begin position="15"/>
        <end position="41"/>
    </location>
</feature>
<dbReference type="Proteomes" id="UP000567179">
    <property type="component" value="Unassembled WGS sequence"/>
</dbReference>
<feature type="compositionally biased region" description="Acidic residues" evidence="3">
    <location>
        <begin position="823"/>
        <end position="842"/>
    </location>
</feature>
<feature type="compositionally biased region" description="Basic residues" evidence="3">
    <location>
        <begin position="855"/>
        <end position="866"/>
    </location>
</feature>
<comment type="similarity">
    <text evidence="1">Belongs to the RRN3 family.</text>
</comment>
<feature type="region of interest" description="Disordered" evidence="3">
    <location>
        <begin position="434"/>
        <end position="457"/>
    </location>
</feature>
<protein>
    <recommendedName>
        <fullName evidence="6">RNA polymerase I-specific transcription initiation factor RRN3</fullName>
    </recommendedName>
</protein>
<dbReference type="AlphaFoldDB" id="A0A8H5BCM4"/>
<dbReference type="EMBL" id="JAACJJ010000028">
    <property type="protein sequence ID" value="KAF5320807.1"/>
    <property type="molecule type" value="Genomic_DNA"/>
</dbReference>
<dbReference type="GO" id="GO:0001042">
    <property type="term" value="F:RNA polymerase I core binding"/>
    <property type="evidence" value="ECO:0007669"/>
    <property type="project" value="TreeGrafter"/>
</dbReference>
<evidence type="ECO:0000256" key="1">
    <source>
        <dbReference type="ARBA" id="ARBA00010098"/>
    </source>
</evidence>
<feature type="coiled-coil region" evidence="2">
    <location>
        <begin position="294"/>
        <end position="321"/>
    </location>
</feature>
<dbReference type="InterPro" id="IPR007991">
    <property type="entry name" value="RNA_pol_I_trans_ini_fac_RRN3"/>
</dbReference>
<dbReference type="GO" id="GO:0006361">
    <property type="term" value="P:transcription initiation at RNA polymerase I promoter"/>
    <property type="evidence" value="ECO:0007669"/>
    <property type="project" value="InterPro"/>
</dbReference>
<evidence type="ECO:0008006" key="6">
    <source>
        <dbReference type="Google" id="ProtNLM"/>
    </source>
</evidence>
<dbReference type="GO" id="GO:0001181">
    <property type="term" value="F:RNA polymerase I general transcription initiation factor activity"/>
    <property type="evidence" value="ECO:0007669"/>
    <property type="project" value="InterPro"/>
</dbReference>
<evidence type="ECO:0000256" key="2">
    <source>
        <dbReference type="SAM" id="Coils"/>
    </source>
</evidence>
<evidence type="ECO:0000313" key="4">
    <source>
        <dbReference type="EMBL" id="KAF5320807.1"/>
    </source>
</evidence>
<organism evidence="4 5">
    <name type="scientific">Psilocybe cf. subviscida</name>
    <dbReference type="NCBI Taxonomy" id="2480587"/>
    <lineage>
        <taxon>Eukaryota</taxon>
        <taxon>Fungi</taxon>
        <taxon>Dikarya</taxon>
        <taxon>Basidiomycota</taxon>
        <taxon>Agaricomycotina</taxon>
        <taxon>Agaricomycetes</taxon>
        <taxon>Agaricomycetidae</taxon>
        <taxon>Agaricales</taxon>
        <taxon>Agaricineae</taxon>
        <taxon>Strophariaceae</taxon>
        <taxon>Psilocybe</taxon>
    </lineage>
</organism>
<evidence type="ECO:0000256" key="3">
    <source>
        <dbReference type="SAM" id="MobiDB-lite"/>
    </source>
</evidence>
<feature type="region of interest" description="Disordered" evidence="3">
    <location>
        <begin position="333"/>
        <end position="374"/>
    </location>
</feature>
<dbReference type="PANTHER" id="PTHR12790:SF0">
    <property type="entry name" value="RNA POLYMERASE I-SPECIFIC TRANSCRIPTION INITIATION FACTOR RRN3-RELATED"/>
    <property type="match status" value="1"/>
</dbReference>
<comment type="caution">
    <text evidence="4">The sequence shown here is derived from an EMBL/GenBank/DDBJ whole genome shotgun (WGS) entry which is preliminary data.</text>
</comment>
<feature type="compositionally biased region" description="Acidic residues" evidence="3">
    <location>
        <begin position="335"/>
        <end position="352"/>
    </location>
</feature>
<evidence type="ECO:0000313" key="5">
    <source>
        <dbReference type="Proteomes" id="UP000567179"/>
    </source>
</evidence>
<feature type="region of interest" description="Disordered" evidence="3">
    <location>
        <begin position="821"/>
        <end position="901"/>
    </location>
</feature>
<dbReference type="OrthoDB" id="26970at2759"/>
<gene>
    <name evidence="4" type="ORF">D9619_000683</name>
</gene>
<feature type="compositionally biased region" description="Polar residues" evidence="3">
    <location>
        <begin position="892"/>
        <end position="901"/>
    </location>
</feature>
<reference evidence="4 5" key="1">
    <citation type="journal article" date="2020" name="ISME J.">
        <title>Uncovering the hidden diversity of litter-decomposition mechanisms in mushroom-forming fungi.</title>
        <authorList>
            <person name="Floudas D."/>
            <person name="Bentzer J."/>
            <person name="Ahren D."/>
            <person name="Johansson T."/>
            <person name="Persson P."/>
            <person name="Tunlid A."/>
        </authorList>
    </citation>
    <scope>NUCLEOTIDE SEQUENCE [LARGE SCALE GENOMIC DNA]</scope>
    <source>
        <strain evidence="4 5">CBS 101986</strain>
    </source>
</reference>
<proteinExistence type="inferred from homology"/>
<keyword evidence="5" id="KW-1185">Reference proteome</keyword>
<name>A0A8H5BCM4_9AGAR</name>
<accession>A0A8H5BCM4</accession>
<dbReference type="Pfam" id="PF05327">
    <property type="entry name" value="RRN3"/>
    <property type="match status" value="1"/>
</dbReference>
<keyword evidence="2" id="KW-0175">Coiled coil</keyword>
<dbReference type="PANTHER" id="PTHR12790">
    <property type="entry name" value="TRANSCRIPTION INITIATION FACTOR IA RRN3"/>
    <property type="match status" value="1"/>
</dbReference>
<sequence>MYKFGSGTELVSYFSPPMDPHSTHSRFNNRAPKAGPVSRTMEPLPILKPAESLKMPHKKATSTNASTTIIRRPIATNSRIKKDEIFKRDMYLSFVSNALHQKMNGVSDTFDELVANFNSFSSPQQQAMPTDAAQIRLWLLALSHVVSRLERTHSGLVDAIVNMPWTTLDNATVKSYTVFIGMLLSARPEYLSLVLAKIALGFTYQSGIQALDAGLPSTSSAPLTRRVVYDRLHYLLQHILTLVPTLPSTLQPLLVRHFPHKRQNQVSQTTYIRNLLRVSSYCPELSDKILATIIDRAIQIDVEIQIEIEELEEQDDGQEEELFEIDPFDVVIGQEPDDNSSDSDGDDDDGDAFSDLSSEAGEDLDTKPPEEPPMNVKHIQEMVAKLDAILLLLFEHFDHTRTLSKHNVDPQTVFVMELPPLPPLERTFLEASLPYSQQQSADPSSPTIPSPITPSALSQTISSSRNINKKLPSRSPLRAQFHSLLSIFDRTILRTFKSRYTQFLVFWYSSLDPEFSDIFQGMLVDRALMATGPAIPLLQANTDGNEATNASHTATMTPELTRAAAASYIGSFVSRATFVDREGARRVVAVLCEYLRSHLDGVEADLRAGLGFGLGKSNSTPTINANASATIGAILSSGQHTVFYAVAQAVFLIFCFRWRDLLGDDDEDELDLELDISAAKSGSGRHSAEGGVTSGSRVKDKWMPELGVLKRVVSSILNPLKVCSPNVVMQFARVAQATDFVYCYTILETNKRADISLSASSIKPGNQSSRESLSTSMTILHTKVLCEPVNAELNTFFPFDPYRLPKSNTFIQDVYREWSSVAIDDEEDDSDDDEEVDEEEPPLTEPSSEGETHTKRMPIPKGRPSRGKASDENDGDLGESLGKMSISPAHAMSTSIDIIRQ</sequence>